<evidence type="ECO:0000313" key="3">
    <source>
        <dbReference type="Proteomes" id="UP000246991"/>
    </source>
</evidence>
<feature type="region of interest" description="Disordered" evidence="1">
    <location>
        <begin position="1"/>
        <end position="23"/>
    </location>
</feature>
<proteinExistence type="predicted"/>
<dbReference type="AlphaFoldDB" id="A0A317SPN2"/>
<dbReference type="EMBL" id="PYWC01000034">
    <property type="protein sequence ID" value="PWW76364.1"/>
    <property type="molecule type" value="Genomic_DNA"/>
</dbReference>
<accession>A0A317SPN2</accession>
<name>A0A317SPN2_9PEZI</name>
<feature type="compositionally biased region" description="Polar residues" evidence="1">
    <location>
        <begin position="13"/>
        <end position="23"/>
    </location>
</feature>
<protein>
    <submittedName>
        <fullName evidence="2">Uncharacterized protein</fullName>
    </submittedName>
</protein>
<gene>
    <name evidence="2" type="ORF">C7212DRAFT_186675</name>
</gene>
<evidence type="ECO:0000256" key="1">
    <source>
        <dbReference type="SAM" id="MobiDB-lite"/>
    </source>
</evidence>
<reference evidence="2 3" key="1">
    <citation type="submission" date="2018-03" db="EMBL/GenBank/DDBJ databases">
        <title>Genomes of Pezizomycetes fungi and the evolution of truffles.</title>
        <authorList>
            <person name="Murat C."/>
            <person name="Payen T."/>
            <person name="Noel B."/>
            <person name="Kuo A."/>
            <person name="Martin F.M."/>
        </authorList>
    </citation>
    <scope>NUCLEOTIDE SEQUENCE [LARGE SCALE GENOMIC DNA]</scope>
    <source>
        <strain evidence="2">091103-1</strain>
    </source>
</reference>
<evidence type="ECO:0000313" key="2">
    <source>
        <dbReference type="EMBL" id="PWW76364.1"/>
    </source>
</evidence>
<dbReference type="OrthoDB" id="10371404at2759"/>
<sequence>METHRNIPPPSANPNTRLDTSHCGNPQVGGIRFRHAGLVCAGCWKVGFGADASIKYLPACARENFTSTFERSCIDPITREVREGGGNFEDVVAGARS</sequence>
<comment type="caution">
    <text evidence="2">The sequence shown here is derived from an EMBL/GenBank/DDBJ whole genome shotgun (WGS) entry which is preliminary data.</text>
</comment>
<dbReference type="Proteomes" id="UP000246991">
    <property type="component" value="Unassembled WGS sequence"/>
</dbReference>
<keyword evidence="3" id="KW-1185">Reference proteome</keyword>
<organism evidence="2 3">
    <name type="scientific">Tuber magnatum</name>
    <name type="common">white Piedmont truffle</name>
    <dbReference type="NCBI Taxonomy" id="42249"/>
    <lineage>
        <taxon>Eukaryota</taxon>
        <taxon>Fungi</taxon>
        <taxon>Dikarya</taxon>
        <taxon>Ascomycota</taxon>
        <taxon>Pezizomycotina</taxon>
        <taxon>Pezizomycetes</taxon>
        <taxon>Pezizales</taxon>
        <taxon>Tuberaceae</taxon>
        <taxon>Tuber</taxon>
    </lineage>
</organism>